<evidence type="ECO:0000256" key="1">
    <source>
        <dbReference type="SAM" id="MobiDB-lite"/>
    </source>
</evidence>
<feature type="signal peptide" evidence="2">
    <location>
        <begin position="1"/>
        <end position="33"/>
    </location>
</feature>
<feature type="region of interest" description="Disordered" evidence="1">
    <location>
        <begin position="142"/>
        <end position="204"/>
    </location>
</feature>
<dbReference type="Pfam" id="PF12740">
    <property type="entry name" value="PETase"/>
    <property type="match status" value="1"/>
</dbReference>
<dbReference type="InterPro" id="IPR008965">
    <property type="entry name" value="CBM2/CBM3_carb-bd_dom_sf"/>
</dbReference>
<organism evidence="4 5">
    <name type="scientific">Luedemannella flava</name>
    <dbReference type="NCBI Taxonomy" id="349316"/>
    <lineage>
        <taxon>Bacteria</taxon>
        <taxon>Bacillati</taxon>
        <taxon>Actinomycetota</taxon>
        <taxon>Actinomycetes</taxon>
        <taxon>Micromonosporales</taxon>
        <taxon>Micromonosporaceae</taxon>
        <taxon>Luedemannella</taxon>
    </lineage>
</organism>
<dbReference type="PROSITE" id="PS51173">
    <property type="entry name" value="CBM2"/>
    <property type="match status" value="1"/>
</dbReference>
<keyword evidence="5" id="KW-1185">Reference proteome</keyword>
<proteinExistence type="predicted"/>
<evidence type="ECO:0000256" key="2">
    <source>
        <dbReference type="SAM" id="SignalP"/>
    </source>
</evidence>
<dbReference type="PANTHER" id="PTHR33428:SF14">
    <property type="entry name" value="CARBOXYLESTERASE TYPE B DOMAIN-CONTAINING PROTEIN"/>
    <property type="match status" value="1"/>
</dbReference>
<dbReference type="EMBL" id="BAAALT010000082">
    <property type="protein sequence ID" value="GAA1806214.1"/>
    <property type="molecule type" value="Genomic_DNA"/>
</dbReference>
<evidence type="ECO:0000259" key="3">
    <source>
        <dbReference type="PROSITE" id="PS51173"/>
    </source>
</evidence>
<dbReference type="InterPro" id="IPR012291">
    <property type="entry name" value="CBM2_carb-bd_dom_sf"/>
</dbReference>
<dbReference type="PANTHER" id="PTHR33428">
    <property type="entry name" value="CHLOROPHYLLASE-2, CHLOROPLASTIC"/>
    <property type="match status" value="1"/>
</dbReference>
<gene>
    <name evidence="4" type="ORF">GCM10009682_30140</name>
</gene>
<dbReference type="SUPFAM" id="SSF53474">
    <property type="entry name" value="alpha/beta-Hydrolases"/>
    <property type="match status" value="1"/>
</dbReference>
<keyword evidence="2" id="KW-0732">Signal</keyword>
<name>A0ABN2M1B5_9ACTN</name>
<dbReference type="Pfam" id="PF00553">
    <property type="entry name" value="CBM_2"/>
    <property type="match status" value="1"/>
</dbReference>
<sequence>MKYPRFRSRYVTAGVAGLALAAGAVVVTTAAEAAAGCRVTYAVSSSWPGGFGANVTITNLGDPVTSWRLTWSFGAGQTITQLWNGTHTQSGSQVTVTNVSYNGTIATGASTGFGFNGAWNGANPVPTNFALNGTACTGSVTTTGAPTTAGPTTAGPTTAGPTTAGPTSARPTTAGPTSAGPTSAVPCTRQPGTGGGSGPYPAGYETSNSLANHTIYRPDSLPCEKMPILAWSQGACSANGLSAFNFLREIASHGFLVIANGSPNGSGSSTASWLTQSMDWAVAENARQGSKYYGRLDTSKIAVAGFSCGGLEAYEVSNDPRVTTTAIFSSGLLNDANDYQLRRLTKPIAYFIGGSSDIAYPNAMDDWGKLPSGLPAFMGNLNVGHGGTYDQTNGGEFGRVMVLYLKWRLKGDQTSGRAFVGSNCGLCGTQWQVQQKNLTL</sequence>
<evidence type="ECO:0000313" key="4">
    <source>
        <dbReference type="EMBL" id="GAA1806214.1"/>
    </source>
</evidence>
<accession>A0ABN2M1B5</accession>
<comment type="caution">
    <text evidence="4">The sequence shown here is derived from an EMBL/GenBank/DDBJ whole genome shotgun (WGS) entry which is preliminary data.</text>
</comment>
<dbReference type="Gene3D" id="3.40.50.1820">
    <property type="entry name" value="alpha/beta hydrolase"/>
    <property type="match status" value="1"/>
</dbReference>
<dbReference type="Proteomes" id="UP001500218">
    <property type="component" value="Unassembled WGS sequence"/>
</dbReference>
<evidence type="ECO:0000313" key="5">
    <source>
        <dbReference type="Proteomes" id="UP001500218"/>
    </source>
</evidence>
<dbReference type="InterPro" id="IPR029058">
    <property type="entry name" value="AB_hydrolase_fold"/>
</dbReference>
<feature type="compositionally biased region" description="Low complexity" evidence="1">
    <location>
        <begin position="142"/>
        <end position="184"/>
    </location>
</feature>
<dbReference type="InterPro" id="IPR041127">
    <property type="entry name" value="PET_hydrolase/cutinase-like"/>
</dbReference>
<protein>
    <recommendedName>
        <fullName evidence="3">CBM2 domain-containing protein</fullName>
    </recommendedName>
</protein>
<dbReference type="InterPro" id="IPR001919">
    <property type="entry name" value="CBD2"/>
</dbReference>
<dbReference type="RefSeq" id="WP_344131335.1">
    <property type="nucleotide sequence ID" value="NZ_BAAALT010000082.1"/>
</dbReference>
<reference evidence="4 5" key="1">
    <citation type="journal article" date="2019" name="Int. J. Syst. Evol. Microbiol.">
        <title>The Global Catalogue of Microorganisms (GCM) 10K type strain sequencing project: providing services to taxonomists for standard genome sequencing and annotation.</title>
        <authorList>
            <consortium name="The Broad Institute Genomics Platform"/>
            <consortium name="The Broad Institute Genome Sequencing Center for Infectious Disease"/>
            <person name="Wu L."/>
            <person name="Ma J."/>
        </authorList>
    </citation>
    <scope>NUCLEOTIDE SEQUENCE [LARGE SCALE GENOMIC DNA]</scope>
    <source>
        <strain evidence="4 5">JCM 13250</strain>
    </source>
</reference>
<feature type="domain" description="CBM2" evidence="3">
    <location>
        <begin position="30"/>
        <end position="139"/>
    </location>
</feature>
<dbReference type="Gene3D" id="2.60.40.290">
    <property type="match status" value="1"/>
</dbReference>
<dbReference type="SMART" id="SM00637">
    <property type="entry name" value="CBD_II"/>
    <property type="match status" value="1"/>
</dbReference>
<feature type="chain" id="PRO_5045866741" description="CBM2 domain-containing protein" evidence="2">
    <location>
        <begin position="34"/>
        <end position="440"/>
    </location>
</feature>
<dbReference type="SUPFAM" id="SSF49384">
    <property type="entry name" value="Carbohydrate-binding domain"/>
    <property type="match status" value="1"/>
</dbReference>